<dbReference type="EMBL" id="JAHRIO010091556">
    <property type="protein sequence ID" value="MEQ2188797.1"/>
    <property type="molecule type" value="Genomic_DNA"/>
</dbReference>
<dbReference type="Proteomes" id="UP001476798">
    <property type="component" value="Unassembled WGS sequence"/>
</dbReference>
<evidence type="ECO:0000313" key="1">
    <source>
        <dbReference type="EMBL" id="MEQ2188797.1"/>
    </source>
</evidence>
<protein>
    <submittedName>
        <fullName evidence="1">Uncharacterized protein</fullName>
    </submittedName>
</protein>
<name>A0ABV0PZW1_9TELE</name>
<sequence>MRSDQRATAWLPLTVLPFNGDRSEPTHVQVPQLIIMIQCLHSPNAGVSRPFIPLLTLCIVWFKRSADAPVQYCS</sequence>
<gene>
    <name evidence="1" type="ORF">GOODEAATRI_018611</name>
</gene>
<comment type="caution">
    <text evidence="1">The sequence shown here is derived from an EMBL/GenBank/DDBJ whole genome shotgun (WGS) entry which is preliminary data.</text>
</comment>
<reference evidence="1 2" key="1">
    <citation type="submission" date="2021-06" db="EMBL/GenBank/DDBJ databases">
        <authorList>
            <person name="Palmer J.M."/>
        </authorList>
    </citation>
    <scope>NUCLEOTIDE SEQUENCE [LARGE SCALE GENOMIC DNA]</scope>
    <source>
        <strain evidence="1 2">GA_2019</strain>
        <tissue evidence="1">Muscle</tissue>
    </source>
</reference>
<accession>A0ABV0PZW1</accession>
<organism evidence="1 2">
    <name type="scientific">Goodea atripinnis</name>
    <dbReference type="NCBI Taxonomy" id="208336"/>
    <lineage>
        <taxon>Eukaryota</taxon>
        <taxon>Metazoa</taxon>
        <taxon>Chordata</taxon>
        <taxon>Craniata</taxon>
        <taxon>Vertebrata</taxon>
        <taxon>Euteleostomi</taxon>
        <taxon>Actinopterygii</taxon>
        <taxon>Neopterygii</taxon>
        <taxon>Teleostei</taxon>
        <taxon>Neoteleostei</taxon>
        <taxon>Acanthomorphata</taxon>
        <taxon>Ovalentaria</taxon>
        <taxon>Atherinomorphae</taxon>
        <taxon>Cyprinodontiformes</taxon>
        <taxon>Goodeidae</taxon>
        <taxon>Goodea</taxon>
    </lineage>
</organism>
<evidence type="ECO:0000313" key="2">
    <source>
        <dbReference type="Proteomes" id="UP001476798"/>
    </source>
</evidence>
<keyword evidence="2" id="KW-1185">Reference proteome</keyword>
<proteinExistence type="predicted"/>